<name>A0AAD7G509_MYCRO</name>
<sequence length="100" mass="11919">RAKRTEEERIEYLRADAHVAQFEAYRVLCASCDKWIRLRPNSTFSRRRNAEQRAATLRADVLIREVEPNRVFCSLCAKWVQLRQDSSYCAYPWLQHRGKC</sequence>
<feature type="non-terminal residue" evidence="1">
    <location>
        <position position="100"/>
    </location>
</feature>
<dbReference type="AlphaFoldDB" id="A0AAD7G509"/>
<proteinExistence type="predicted"/>
<evidence type="ECO:0000313" key="2">
    <source>
        <dbReference type="Proteomes" id="UP001221757"/>
    </source>
</evidence>
<protein>
    <submittedName>
        <fullName evidence="1">Uncharacterized protein</fullName>
    </submittedName>
</protein>
<feature type="non-terminal residue" evidence="1">
    <location>
        <position position="1"/>
    </location>
</feature>
<reference evidence="1" key="1">
    <citation type="submission" date="2023-03" db="EMBL/GenBank/DDBJ databases">
        <title>Massive genome expansion in bonnet fungi (Mycena s.s.) driven by repeated elements and novel gene families across ecological guilds.</title>
        <authorList>
            <consortium name="Lawrence Berkeley National Laboratory"/>
            <person name="Harder C.B."/>
            <person name="Miyauchi S."/>
            <person name="Viragh M."/>
            <person name="Kuo A."/>
            <person name="Thoen E."/>
            <person name="Andreopoulos B."/>
            <person name="Lu D."/>
            <person name="Skrede I."/>
            <person name="Drula E."/>
            <person name="Henrissat B."/>
            <person name="Morin E."/>
            <person name="Kohler A."/>
            <person name="Barry K."/>
            <person name="LaButti K."/>
            <person name="Morin E."/>
            <person name="Salamov A."/>
            <person name="Lipzen A."/>
            <person name="Mereny Z."/>
            <person name="Hegedus B."/>
            <person name="Baldrian P."/>
            <person name="Stursova M."/>
            <person name="Weitz H."/>
            <person name="Taylor A."/>
            <person name="Grigoriev I.V."/>
            <person name="Nagy L.G."/>
            <person name="Martin F."/>
            <person name="Kauserud H."/>
        </authorList>
    </citation>
    <scope>NUCLEOTIDE SEQUENCE</scope>
    <source>
        <strain evidence="1">CBHHK067</strain>
    </source>
</reference>
<dbReference type="EMBL" id="JARKIE010000304">
    <property type="protein sequence ID" value="KAJ7655947.1"/>
    <property type="molecule type" value="Genomic_DNA"/>
</dbReference>
<keyword evidence="2" id="KW-1185">Reference proteome</keyword>
<accession>A0AAD7G509</accession>
<gene>
    <name evidence="1" type="ORF">B0H17DRAFT_898564</name>
</gene>
<organism evidence="1 2">
    <name type="scientific">Mycena rosella</name>
    <name type="common">Pink bonnet</name>
    <name type="synonym">Agaricus rosellus</name>
    <dbReference type="NCBI Taxonomy" id="1033263"/>
    <lineage>
        <taxon>Eukaryota</taxon>
        <taxon>Fungi</taxon>
        <taxon>Dikarya</taxon>
        <taxon>Basidiomycota</taxon>
        <taxon>Agaricomycotina</taxon>
        <taxon>Agaricomycetes</taxon>
        <taxon>Agaricomycetidae</taxon>
        <taxon>Agaricales</taxon>
        <taxon>Marasmiineae</taxon>
        <taxon>Mycenaceae</taxon>
        <taxon>Mycena</taxon>
    </lineage>
</organism>
<comment type="caution">
    <text evidence="1">The sequence shown here is derived from an EMBL/GenBank/DDBJ whole genome shotgun (WGS) entry which is preliminary data.</text>
</comment>
<evidence type="ECO:0000313" key="1">
    <source>
        <dbReference type="EMBL" id="KAJ7655947.1"/>
    </source>
</evidence>
<dbReference type="Proteomes" id="UP001221757">
    <property type="component" value="Unassembled WGS sequence"/>
</dbReference>